<evidence type="ECO:0000313" key="2">
    <source>
        <dbReference type="Proteomes" id="UP000813672"/>
    </source>
</evidence>
<protein>
    <submittedName>
        <fullName evidence="1">Uncharacterized protein</fullName>
    </submittedName>
</protein>
<dbReference type="RefSeq" id="WP_234184531.1">
    <property type="nucleotide sequence ID" value="NZ_JAGQAF010000005.1"/>
</dbReference>
<comment type="caution">
    <text evidence="1">The sequence shown here is derived from an EMBL/GenBank/DDBJ whole genome shotgun (WGS) entry which is preliminary data.</text>
</comment>
<name>A0A9Q3WM87_9RHOB</name>
<dbReference type="EMBL" id="JAGQAF010000005">
    <property type="protein sequence ID" value="MCE8537972.1"/>
    <property type="molecule type" value="Genomic_DNA"/>
</dbReference>
<sequence length="75" mass="8425">MTHVIIRDLRAARLCLQGARGWFARHGLDWQAFLREGCPAEVLAATGDALAMRAIAEAERRLAREQEQEQEQAHG</sequence>
<organism evidence="1 2">
    <name type="scientific">Ruegeria pomeroyi</name>
    <dbReference type="NCBI Taxonomy" id="89184"/>
    <lineage>
        <taxon>Bacteria</taxon>
        <taxon>Pseudomonadati</taxon>
        <taxon>Pseudomonadota</taxon>
        <taxon>Alphaproteobacteria</taxon>
        <taxon>Rhodobacterales</taxon>
        <taxon>Roseobacteraceae</taxon>
        <taxon>Ruegeria</taxon>
    </lineage>
</organism>
<accession>A0A9Q3WM87</accession>
<proteinExistence type="predicted"/>
<dbReference type="AlphaFoldDB" id="A0A9Q3WM87"/>
<gene>
    <name evidence="1" type="ORF">KBY27_10935</name>
</gene>
<evidence type="ECO:0000313" key="1">
    <source>
        <dbReference type="EMBL" id="MCE8537972.1"/>
    </source>
</evidence>
<dbReference type="Proteomes" id="UP000813672">
    <property type="component" value="Unassembled WGS sequence"/>
</dbReference>
<reference evidence="1" key="1">
    <citation type="journal article" date="2021" name="Environ. Microbiol.">
        <title>Cryptic niche differentiation of novel sediment ecotypes of Rugeria pomeroyi correlates with nitrate respiration.</title>
        <authorList>
            <person name="Lin X."/>
            <person name="McNichol J."/>
            <person name="Chu X."/>
            <person name="Qian Y."/>
            <person name="Luo H."/>
        </authorList>
    </citation>
    <scope>NUCLEOTIDE SEQUENCE</scope>
    <source>
        <strain evidence="1">SZCCDBB064</strain>
    </source>
</reference>